<keyword evidence="2" id="KW-0902">Two-component regulatory system</keyword>
<evidence type="ECO:0000256" key="1">
    <source>
        <dbReference type="ARBA" id="ARBA00022553"/>
    </source>
</evidence>
<protein>
    <submittedName>
        <fullName evidence="10">Two component transcriptional regulator, winged helix family</fullName>
    </submittedName>
</protein>
<dbReference type="GO" id="GO:0000156">
    <property type="term" value="F:phosphorelay response regulator activity"/>
    <property type="evidence" value="ECO:0007669"/>
    <property type="project" value="TreeGrafter"/>
</dbReference>
<dbReference type="PANTHER" id="PTHR48111">
    <property type="entry name" value="REGULATOR OF RPOS"/>
    <property type="match status" value="1"/>
</dbReference>
<evidence type="ECO:0000256" key="6">
    <source>
        <dbReference type="PROSITE-ProRule" id="PRU00169"/>
    </source>
</evidence>
<proteinExistence type="predicted"/>
<evidence type="ECO:0000256" key="4">
    <source>
        <dbReference type="ARBA" id="ARBA00023125"/>
    </source>
</evidence>
<keyword evidence="3" id="KW-0805">Transcription regulation</keyword>
<dbReference type="OrthoDB" id="8912111at2"/>
<evidence type="ECO:0000256" key="2">
    <source>
        <dbReference type="ARBA" id="ARBA00023012"/>
    </source>
</evidence>
<gene>
    <name evidence="10" type="ORF">SMGD1_0180</name>
</gene>
<dbReference type="PANTHER" id="PTHR48111:SF1">
    <property type="entry name" value="TWO-COMPONENT RESPONSE REGULATOR ORR33"/>
    <property type="match status" value="1"/>
</dbReference>
<dbReference type="Pfam" id="PF00486">
    <property type="entry name" value="Trans_reg_C"/>
    <property type="match status" value="1"/>
</dbReference>
<reference evidence="10 11" key="1">
    <citation type="journal article" date="2012" name="Proc. Natl. Acad. Sci. U.S.A.">
        <title>Genome and physiology of a model Epsilonproteobacterium responsible for sulfide detoxification in marine oxygen depletion zones.</title>
        <authorList>
            <person name="Grote J."/>
            <person name="Schott T."/>
            <person name="Bruckner C.G."/>
            <person name="Glockner F.O."/>
            <person name="Jost G."/>
            <person name="Teeling H."/>
            <person name="Labrenz M."/>
            <person name="Jurgens K."/>
        </authorList>
    </citation>
    <scope>NUCLEOTIDE SEQUENCE [LARGE SCALE GENOMIC DNA]</scope>
    <source>
        <strain evidence="10 11">GD1</strain>
    </source>
</reference>
<accession>H1FSX1</accession>
<dbReference type="Proteomes" id="UP000006431">
    <property type="component" value="Unassembled WGS sequence"/>
</dbReference>
<dbReference type="GO" id="GO:0000976">
    <property type="term" value="F:transcription cis-regulatory region binding"/>
    <property type="evidence" value="ECO:0007669"/>
    <property type="project" value="TreeGrafter"/>
</dbReference>
<evidence type="ECO:0000256" key="3">
    <source>
        <dbReference type="ARBA" id="ARBA00023015"/>
    </source>
</evidence>
<keyword evidence="1 6" id="KW-0597">Phosphoprotein</keyword>
<feature type="domain" description="Response regulatory" evidence="8">
    <location>
        <begin position="15"/>
        <end position="135"/>
    </location>
</feature>
<dbReference type="HOGENOM" id="CLU_000445_30_3_7"/>
<dbReference type="PROSITE" id="PS51755">
    <property type="entry name" value="OMPR_PHOB"/>
    <property type="match status" value="1"/>
</dbReference>
<evidence type="ECO:0000256" key="7">
    <source>
        <dbReference type="PROSITE-ProRule" id="PRU01091"/>
    </source>
</evidence>
<dbReference type="Pfam" id="PF00072">
    <property type="entry name" value="Response_reg"/>
    <property type="match status" value="1"/>
</dbReference>
<sequence>MLNSKEILKYTKNLSILFVEDHDELRENTTEILKNFFHKVDYAEDGKVALRKYREYHKENSKYYDIVLSDIQMPNLNGVELTSKLYEINPSQLLIILSAHDDTRYLLPLINLGIEQFVKKPIDYQELLRALLNSSKKMQYGSTTVAPVASKKIYLSSNVIFDKDNSALIENEKMVYLTKYEIIFMQFLSNSIGKIYSNEDIASQYEQLEENLDIQNIRKLVSKLRKKLPENSLESIYGIGYRIIPFIEE</sequence>
<dbReference type="PROSITE" id="PS50110">
    <property type="entry name" value="RESPONSE_REGULATORY"/>
    <property type="match status" value="1"/>
</dbReference>
<dbReference type="Gene3D" id="1.10.10.10">
    <property type="entry name" value="Winged helix-like DNA-binding domain superfamily/Winged helix DNA-binding domain"/>
    <property type="match status" value="1"/>
</dbReference>
<dbReference type="InterPro" id="IPR001789">
    <property type="entry name" value="Sig_transdc_resp-reg_receiver"/>
</dbReference>
<evidence type="ECO:0000259" key="8">
    <source>
        <dbReference type="PROSITE" id="PS50110"/>
    </source>
</evidence>
<dbReference type="EMBL" id="AFRZ01000001">
    <property type="protein sequence ID" value="EHP28707.1"/>
    <property type="molecule type" value="Genomic_DNA"/>
</dbReference>
<dbReference type="SUPFAM" id="SSF46894">
    <property type="entry name" value="C-terminal effector domain of the bipartite response regulators"/>
    <property type="match status" value="1"/>
</dbReference>
<evidence type="ECO:0000313" key="11">
    <source>
        <dbReference type="Proteomes" id="UP000006431"/>
    </source>
</evidence>
<feature type="domain" description="OmpR/PhoB-type" evidence="9">
    <location>
        <begin position="151"/>
        <end position="245"/>
    </location>
</feature>
<dbReference type="AlphaFoldDB" id="B6BLP8"/>
<evidence type="ECO:0000259" key="9">
    <source>
        <dbReference type="PROSITE" id="PS51755"/>
    </source>
</evidence>
<dbReference type="CDD" id="cd17546">
    <property type="entry name" value="REC_hyHK_CKI1_RcsC-like"/>
    <property type="match status" value="1"/>
</dbReference>
<dbReference type="Gene3D" id="3.40.50.2300">
    <property type="match status" value="1"/>
</dbReference>
<keyword evidence="4 7" id="KW-0238">DNA-binding</keyword>
<evidence type="ECO:0000313" key="10">
    <source>
        <dbReference type="EMBL" id="EHP28707.1"/>
    </source>
</evidence>
<dbReference type="GO" id="GO:0006355">
    <property type="term" value="P:regulation of DNA-templated transcription"/>
    <property type="evidence" value="ECO:0007669"/>
    <property type="project" value="InterPro"/>
</dbReference>
<dbReference type="SMART" id="SM00862">
    <property type="entry name" value="Trans_reg_C"/>
    <property type="match status" value="1"/>
</dbReference>
<dbReference type="InterPro" id="IPR001867">
    <property type="entry name" value="OmpR/PhoB-type_DNA-bd"/>
</dbReference>
<comment type="caution">
    <text evidence="10">The sequence shown here is derived from an EMBL/GenBank/DDBJ whole genome shotgun (WGS) entry which is preliminary data.</text>
</comment>
<dbReference type="InterPro" id="IPR016032">
    <property type="entry name" value="Sig_transdc_resp-reg_C-effctor"/>
</dbReference>
<dbReference type="InterPro" id="IPR036388">
    <property type="entry name" value="WH-like_DNA-bd_sf"/>
</dbReference>
<dbReference type="GO" id="GO:0005829">
    <property type="term" value="C:cytosol"/>
    <property type="evidence" value="ECO:0007669"/>
    <property type="project" value="TreeGrafter"/>
</dbReference>
<keyword evidence="5" id="KW-0804">Transcription</keyword>
<evidence type="ECO:0000256" key="5">
    <source>
        <dbReference type="ARBA" id="ARBA00023163"/>
    </source>
</evidence>
<dbReference type="SUPFAM" id="SSF52172">
    <property type="entry name" value="CheY-like"/>
    <property type="match status" value="1"/>
</dbReference>
<dbReference type="SMART" id="SM00448">
    <property type="entry name" value="REC"/>
    <property type="match status" value="1"/>
</dbReference>
<name>B6BLP8_SULGG</name>
<feature type="modified residue" description="4-aspartylphosphate" evidence="6">
    <location>
        <position position="70"/>
    </location>
</feature>
<dbReference type="PATRIC" id="fig|929558.5.peg.182"/>
<dbReference type="GO" id="GO:0032993">
    <property type="term" value="C:protein-DNA complex"/>
    <property type="evidence" value="ECO:0007669"/>
    <property type="project" value="TreeGrafter"/>
</dbReference>
<keyword evidence="11" id="KW-1185">Reference proteome</keyword>
<feature type="DNA-binding region" description="OmpR/PhoB-type" evidence="7">
    <location>
        <begin position="151"/>
        <end position="245"/>
    </location>
</feature>
<dbReference type="InterPro" id="IPR039420">
    <property type="entry name" value="WalR-like"/>
</dbReference>
<dbReference type="InterPro" id="IPR011006">
    <property type="entry name" value="CheY-like_superfamily"/>
</dbReference>
<accession>B6BLP8</accession>
<dbReference type="eggNOG" id="COG0745">
    <property type="taxonomic scope" value="Bacteria"/>
</dbReference>
<organism evidence="10 11">
    <name type="scientific">Sulfurimonas gotlandica (strain DSM 19862 / JCM 16533 / GD1)</name>
    <dbReference type="NCBI Taxonomy" id="929558"/>
    <lineage>
        <taxon>Bacteria</taxon>
        <taxon>Pseudomonadati</taxon>
        <taxon>Campylobacterota</taxon>
        <taxon>Epsilonproteobacteria</taxon>
        <taxon>Campylobacterales</taxon>
        <taxon>Sulfurimonadaceae</taxon>
        <taxon>Sulfurimonas</taxon>
    </lineage>
</organism>
<dbReference type="STRING" id="929558.SMGD1_0180"/>